<feature type="domain" description="DUF4158" evidence="6">
    <location>
        <begin position="6"/>
        <end position="168"/>
    </location>
</feature>
<evidence type="ECO:0000256" key="2">
    <source>
        <dbReference type="ARBA" id="ARBA00022578"/>
    </source>
</evidence>
<dbReference type="GO" id="GO:0004803">
    <property type="term" value="F:transposase activity"/>
    <property type="evidence" value="ECO:0007669"/>
    <property type="project" value="InterPro"/>
</dbReference>
<dbReference type="GO" id="GO:0003677">
    <property type="term" value="F:DNA binding"/>
    <property type="evidence" value="ECO:0007669"/>
    <property type="project" value="UniProtKB-KW"/>
</dbReference>
<protein>
    <submittedName>
        <fullName evidence="7">Tn3 family transposase</fullName>
    </submittedName>
</protein>
<evidence type="ECO:0000313" key="7">
    <source>
        <dbReference type="EMBL" id="PGH59428.1"/>
    </source>
</evidence>
<name>A0A2B8BPF5_9PROT</name>
<dbReference type="RefSeq" id="WP_098734506.1">
    <property type="nucleotide sequence ID" value="NZ_PDKW01000035.1"/>
</dbReference>
<evidence type="ECO:0000313" key="8">
    <source>
        <dbReference type="Proteomes" id="UP000225379"/>
    </source>
</evidence>
<keyword evidence="3" id="KW-0238">DNA-binding</keyword>
<proteinExistence type="inferred from homology"/>
<dbReference type="InterPro" id="IPR047653">
    <property type="entry name" value="Tn3-like_transpos"/>
</dbReference>
<dbReference type="InterPro" id="IPR002513">
    <property type="entry name" value="Tn3_Tnp_DDE_dom"/>
</dbReference>
<comment type="similarity">
    <text evidence="1">Belongs to the transposase 7 family.</text>
</comment>
<gene>
    <name evidence="7" type="ORF">CRT60_00405</name>
</gene>
<feature type="domain" description="Tn3 transposase DDE" evidence="5">
    <location>
        <begin position="580"/>
        <end position="966"/>
    </location>
</feature>
<keyword evidence="2" id="KW-0815">Transposition</keyword>
<dbReference type="Pfam" id="PF01526">
    <property type="entry name" value="DDE_Tnp_Tn3"/>
    <property type="match status" value="1"/>
</dbReference>
<dbReference type="Pfam" id="PF13700">
    <property type="entry name" value="DUF4158"/>
    <property type="match status" value="1"/>
</dbReference>
<dbReference type="GO" id="GO:0006313">
    <property type="term" value="P:DNA transposition"/>
    <property type="evidence" value="ECO:0007669"/>
    <property type="project" value="InterPro"/>
</dbReference>
<sequence length="990" mass="110648">MARRRLLTEDQWVRLLAVPDDERAMVRHYTLSRDDLDIVTLRRTAHTRLGCAILLCYLHHPGRIPGPDERPPIALLAFVARQVGAKPDDFIAYSRRDQNRREQVAAIMARTGHRAFDRTLFRDLAAWLTSKAQIARDPIILATTLIDEFRRRRILIPSAAILELMLHQARGRAERILHRALVDGVDQRTTDALDRLLTLQADTETTMLAWLRRVPAAPTARNMLAVIERLSALKELGIDRSLRARVPEVAFERLAAEGLRMTPQHLQDLATSRRRAVLTATAIRLEMDLTDVTLSMFDKLIGSLARKAERRTAENTLRSVRDTQTQLRVLLTACKAVIGAREAGADPYEAVDQGVGWFRFMKCVTDSEALAKPEIADLRTEMLGRYATVRAFAPTLLNRFSFLGSPSVTPLLRALDTIRVVYAAGRRTLPEKPPTGFIRRSWRPFVIKKEGIDRKAYEICALSELRDRLRAGDVWVEGSRQYRDFESCLMPRPTFDILHEEGALPVAVPRNADGHLAERGAELDRIAAEVAGLAEKGLLEDVDLSDGELRITPIRDTTPPEAEELGRRAYDLMPRVKITDLLLEVDGWTDFSGCFTHQRSGRPADDRAATLTAVLADGINLGLSRMAEACRGASMRQLAWMHDWHIRYDTYMVALARIIDTHRALPLAAVWGDGSTSSSDGQFYRAGGRGEAVGDVNAHHGNEPGIAFYTHISDQYGPFHTKVIAATASEAPHVIDGLLHHQSGLDIEEHYTDTGGASDHVFGLCALLGFRFAPRIRDLKDRRLYLLPGREAPDILRPLVGGTIDIEHLTANWTELLRLATSIRSGTATASAMLRRLSAYPRQNGLALALRELGRVERTAFTLQWLRDPALRRRANAGLNKGEARNALARAIFFNRLGEMRDRSFENQVFRASGLNLLLSAIILWNTRYLEAAFAELASQGHGVTPELMRHVAPLGWEHIGLTGDYVWGAEPLPEAGLRPLRRLQSLLAA</sequence>
<evidence type="ECO:0000259" key="5">
    <source>
        <dbReference type="Pfam" id="PF01526"/>
    </source>
</evidence>
<evidence type="ECO:0000256" key="4">
    <source>
        <dbReference type="ARBA" id="ARBA00023172"/>
    </source>
</evidence>
<keyword evidence="8" id="KW-1185">Reference proteome</keyword>
<evidence type="ECO:0000259" key="6">
    <source>
        <dbReference type="Pfam" id="PF13700"/>
    </source>
</evidence>
<dbReference type="NCBIfam" id="NF033527">
    <property type="entry name" value="transpos_Tn3"/>
    <property type="match status" value="1"/>
</dbReference>
<comment type="caution">
    <text evidence="7">The sequence shown here is derived from an EMBL/GenBank/DDBJ whole genome shotgun (WGS) entry which is preliminary data.</text>
</comment>
<organism evidence="7 8">
    <name type="scientific">Azospirillum palustre</name>
    <dbReference type="NCBI Taxonomy" id="2044885"/>
    <lineage>
        <taxon>Bacteria</taxon>
        <taxon>Pseudomonadati</taxon>
        <taxon>Pseudomonadota</taxon>
        <taxon>Alphaproteobacteria</taxon>
        <taxon>Rhodospirillales</taxon>
        <taxon>Azospirillaceae</taxon>
        <taxon>Azospirillum</taxon>
    </lineage>
</organism>
<dbReference type="Proteomes" id="UP000225379">
    <property type="component" value="Unassembled WGS sequence"/>
</dbReference>
<accession>A0A2B8BPF5</accession>
<reference evidence="8" key="1">
    <citation type="submission" date="2017-10" db="EMBL/GenBank/DDBJ databases">
        <authorList>
            <person name="Kravchenko I.K."/>
            <person name="Grouzdev D.S."/>
        </authorList>
    </citation>
    <scope>NUCLEOTIDE SEQUENCE [LARGE SCALE GENOMIC DNA]</scope>
    <source>
        <strain evidence="8">B2</strain>
    </source>
</reference>
<dbReference type="EMBL" id="PDKW01000035">
    <property type="protein sequence ID" value="PGH59428.1"/>
    <property type="molecule type" value="Genomic_DNA"/>
</dbReference>
<evidence type="ECO:0000256" key="3">
    <source>
        <dbReference type="ARBA" id="ARBA00023125"/>
    </source>
</evidence>
<dbReference type="OrthoDB" id="7281829at2"/>
<evidence type="ECO:0000256" key="1">
    <source>
        <dbReference type="ARBA" id="ARBA00009402"/>
    </source>
</evidence>
<keyword evidence="4" id="KW-0233">DNA recombination</keyword>
<dbReference type="AlphaFoldDB" id="A0A2B8BPF5"/>
<dbReference type="InterPro" id="IPR025296">
    <property type="entry name" value="DUF4158"/>
</dbReference>